<evidence type="ECO:0000256" key="1">
    <source>
        <dbReference type="ARBA" id="ARBA00004651"/>
    </source>
</evidence>
<dbReference type="RefSeq" id="WP_200115047.1">
    <property type="nucleotide sequence ID" value="NZ_JAEHOH010000009.1"/>
</dbReference>
<comment type="subcellular location">
    <subcellularLocation>
        <location evidence="1 7">Cell membrane</location>
        <topology evidence="1 7">Multi-pass membrane protein</topology>
    </subcellularLocation>
</comment>
<dbReference type="EMBL" id="JAEHOH010000009">
    <property type="protein sequence ID" value="MBK0418904.1"/>
    <property type="molecule type" value="Genomic_DNA"/>
</dbReference>
<feature type="domain" description="ABC transmembrane type-1" evidence="8">
    <location>
        <begin position="88"/>
        <end position="278"/>
    </location>
</feature>
<feature type="transmembrane region" description="Helical" evidence="7">
    <location>
        <begin position="26"/>
        <end position="49"/>
    </location>
</feature>
<evidence type="ECO:0000256" key="6">
    <source>
        <dbReference type="ARBA" id="ARBA00023136"/>
    </source>
</evidence>
<accession>A0A934Q5X7</accession>
<feature type="transmembrane region" description="Helical" evidence="7">
    <location>
        <begin position="136"/>
        <end position="163"/>
    </location>
</feature>
<dbReference type="Proteomes" id="UP000608530">
    <property type="component" value="Unassembled WGS sequence"/>
</dbReference>
<dbReference type="PROSITE" id="PS50928">
    <property type="entry name" value="ABC_TM1"/>
    <property type="match status" value="1"/>
</dbReference>
<evidence type="ECO:0000256" key="2">
    <source>
        <dbReference type="ARBA" id="ARBA00022448"/>
    </source>
</evidence>
<dbReference type="InterPro" id="IPR025966">
    <property type="entry name" value="OppC_N"/>
</dbReference>
<comment type="similarity">
    <text evidence="7">Belongs to the binding-protein-dependent transport system permease family.</text>
</comment>
<organism evidence="9 10">
    <name type="scientific">Leucobacter chromiisoli</name>
    <dbReference type="NCBI Taxonomy" id="2796471"/>
    <lineage>
        <taxon>Bacteria</taxon>
        <taxon>Bacillati</taxon>
        <taxon>Actinomycetota</taxon>
        <taxon>Actinomycetes</taxon>
        <taxon>Micrococcales</taxon>
        <taxon>Microbacteriaceae</taxon>
        <taxon>Leucobacter</taxon>
    </lineage>
</organism>
<keyword evidence="10" id="KW-1185">Reference proteome</keyword>
<dbReference type="PANTHER" id="PTHR43386">
    <property type="entry name" value="OLIGOPEPTIDE TRANSPORT SYSTEM PERMEASE PROTEIN APPC"/>
    <property type="match status" value="1"/>
</dbReference>
<comment type="caution">
    <text evidence="9">The sequence shown here is derived from an EMBL/GenBank/DDBJ whole genome shotgun (WGS) entry which is preliminary data.</text>
</comment>
<dbReference type="GO" id="GO:0005886">
    <property type="term" value="C:plasma membrane"/>
    <property type="evidence" value="ECO:0007669"/>
    <property type="project" value="UniProtKB-SubCell"/>
</dbReference>
<keyword evidence="3" id="KW-1003">Cell membrane</keyword>
<reference evidence="9" key="1">
    <citation type="submission" date="2020-12" db="EMBL/GenBank/DDBJ databases">
        <title>Leucobacter sp. CAS1, isolated from Chromium sludge.</title>
        <authorList>
            <person name="Xu Z."/>
        </authorList>
    </citation>
    <scope>NUCLEOTIDE SEQUENCE</scope>
    <source>
        <strain evidence="9">CSA1</strain>
    </source>
</reference>
<dbReference type="InterPro" id="IPR050366">
    <property type="entry name" value="BP-dependent_transpt_permease"/>
</dbReference>
<evidence type="ECO:0000259" key="8">
    <source>
        <dbReference type="PROSITE" id="PS50928"/>
    </source>
</evidence>
<dbReference type="CDD" id="cd06261">
    <property type="entry name" value="TM_PBP2"/>
    <property type="match status" value="1"/>
</dbReference>
<sequence length="293" mass="30642">MTTTILRWRPVKKRTSFGRVGGGRDIPLIVSTAILILLVLAAALAPLIAPTDPTASDFMRTYRPMGSDALLGTDGSGRDILSRILHGGRISLVAPALIVLLAGVLGTLMGIASAVAGGAVDRFLSRILDIGFSIPGMLLAILAVTMFGAGVTPVVIALAIAYVPFIGRMVRGVAVSEMALPYIDALMNVGQSRWLIAARHILPAVLPTAMAQVTVSYGYAMVDLAAMSFLGMGVQPPTADWGLMVSEGQRGVIQGQWEESVAAGLVIIVAVAAVSLIGDRFADRVGNVRETRV</sequence>
<dbReference type="Pfam" id="PF12911">
    <property type="entry name" value="OppC_N"/>
    <property type="match status" value="1"/>
</dbReference>
<dbReference type="SUPFAM" id="SSF161098">
    <property type="entry name" value="MetI-like"/>
    <property type="match status" value="1"/>
</dbReference>
<keyword evidence="2 7" id="KW-0813">Transport</keyword>
<feature type="transmembrane region" description="Helical" evidence="7">
    <location>
        <begin position="201"/>
        <end position="222"/>
    </location>
</feature>
<evidence type="ECO:0000256" key="7">
    <source>
        <dbReference type="RuleBase" id="RU363032"/>
    </source>
</evidence>
<gene>
    <name evidence="9" type="ORF">JD276_07640</name>
</gene>
<dbReference type="InterPro" id="IPR000515">
    <property type="entry name" value="MetI-like"/>
</dbReference>
<name>A0A934Q5X7_9MICO</name>
<keyword evidence="5 7" id="KW-1133">Transmembrane helix</keyword>
<dbReference type="InterPro" id="IPR035906">
    <property type="entry name" value="MetI-like_sf"/>
</dbReference>
<dbReference type="GO" id="GO:0055085">
    <property type="term" value="P:transmembrane transport"/>
    <property type="evidence" value="ECO:0007669"/>
    <property type="project" value="InterPro"/>
</dbReference>
<dbReference type="AlphaFoldDB" id="A0A934Q5X7"/>
<evidence type="ECO:0000256" key="4">
    <source>
        <dbReference type="ARBA" id="ARBA00022692"/>
    </source>
</evidence>
<feature type="transmembrane region" description="Helical" evidence="7">
    <location>
        <begin position="92"/>
        <end position="116"/>
    </location>
</feature>
<evidence type="ECO:0000313" key="9">
    <source>
        <dbReference type="EMBL" id="MBK0418904.1"/>
    </source>
</evidence>
<dbReference type="Pfam" id="PF00528">
    <property type="entry name" value="BPD_transp_1"/>
    <property type="match status" value="1"/>
</dbReference>
<proteinExistence type="inferred from homology"/>
<feature type="transmembrane region" description="Helical" evidence="7">
    <location>
        <begin position="261"/>
        <end position="282"/>
    </location>
</feature>
<protein>
    <submittedName>
        <fullName evidence="9">ABC transporter permease</fullName>
    </submittedName>
</protein>
<dbReference type="Gene3D" id="1.10.3720.10">
    <property type="entry name" value="MetI-like"/>
    <property type="match status" value="1"/>
</dbReference>
<evidence type="ECO:0000256" key="5">
    <source>
        <dbReference type="ARBA" id="ARBA00022989"/>
    </source>
</evidence>
<evidence type="ECO:0000256" key="3">
    <source>
        <dbReference type="ARBA" id="ARBA00022475"/>
    </source>
</evidence>
<evidence type="ECO:0000313" key="10">
    <source>
        <dbReference type="Proteomes" id="UP000608530"/>
    </source>
</evidence>
<dbReference type="PANTHER" id="PTHR43386:SF1">
    <property type="entry name" value="D,D-DIPEPTIDE TRANSPORT SYSTEM PERMEASE PROTEIN DDPC-RELATED"/>
    <property type="match status" value="1"/>
</dbReference>
<keyword evidence="6 7" id="KW-0472">Membrane</keyword>
<keyword evidence="4 7" id="KW-0812">Transmembrane</keyword>